<dbReference type="STRING" id="502025.Hoch_3403"/>
<dbReference type="Proteomes" id="UP000001880">
    <property type="component" value="Chromosome"/>
</dbReference>
<evidence type="ECO:0000313" key="2">
    <source>
        <dbReference type="Proteomes" id="UP000001880"/>
    </source>
</evidence>
<gene>
    <name evidence="1" type="ordered locus">Hoch_3403</name>
</gene>
<accession>D0LV64</accession>
<evidence type="ECO:0000313" key="1">
    <source>
        <dbReference type="EMBL" id="ACY15905.1"/>
    </source>
</evidence>
<reference evidence="1 2" key="1">
    <citation type="journal article" date="2010" name="Stand. Genomic Sci.">
        <title>Complete genome sequence of Haliangium ochraceum type strain (SMP-2).</title>
        <authorList>
            <consortium name="US DOE Joint Genome Institute (JGI-PGF)"/>
            <person name="Ivanova N."/>
            <person name="Daum C."/>
            <person name="Lang E."/>
            <person name="Abt B."/>
            <person name="Kopitz M."/>
            <person name="Saunders E."/>
            <person name="Lapidus A."/>
            <person name="Lucas S."/>
            <person name="Glavina Del Rio T."/>
            <person name="Nolan M."/>
            <person name="Tice H."/>
            <person name="Copeland A."/>
            <person name="Cheng J.F."/>
            <person name="Chen F."/>
            <person name="Bruce D."/>
            <person name="Goodwin L."/>
            <person name="Pitluck S."/>
            <person name="Mavromatis K."/>
            <person name="Pati A."/>
            <person name="Mikhailova N."/>
            <person name="Chen A."/>
            <person name="Palaniappan K."/>
            <person name="Land M."/>
            <person name="Hauser L."/>
            <person name="Chang Y.J."/>
            <person name="Jeffries C.D."/>
            <person name="Detter J.C."/>
            <person name="Brettin T."/>
            <person name="Rohde M."/>
            <person name="Goker M."/>
            <person name="Bristow J."/>
            <person name="Markowitz V."/>
            <person name="Eisen J.A."/>
            <person name="Hugenholtz P."/>
            <person name="Kyrpides N.C."/>
            <person name="Klenk H.P."/>
        </authorList>
    </citation>
    <scope>NUCLEOTIDE SEQUENCE [LARGE SCALE GENOMIC DNA]</scope>
    <source>
        <strain evidence="2">DSM 14365 / CIP 107738 / JCM 11303 / AJ 13395 / SMP-2</strain>
    </source>
</reference>
<dbReference type="AlphaFoldDB" id="D0LV64"/>
<organism evidence="1 2">
    <name type="scientific">Haliangium ochraceum (strain DSM 14365 / JCM 11303 / SMP-2)</name>
    <dbReference type="NCBI Taxonomy" id="502025"/>
    <lineage>
        <taxon>Bacteria</taxon>
        <taxon>Pseudomonadati</taxon>
        <taxon>Myxococcota</taxon>
        <taxon>Polyangia</taxon>
        <taxon>Haliangiales</taxon>
        <taxon>Kofleriaceae</taxon>
        <taxon>Haliangium</taxon>
    </lineage>
</organism>
<dbReference type="EMBL" id="CP001804">
    <property type="protein sequence ID" value="ACY15905.1"/>
    <property type="molecule type" value="Genomic_DNA"/>
</dbReference>
<dbReference type="KEGG" id="hoh:Hoch_3403"/>
<name>D0LV64_HALO1</name>
<dbReference type="HOGENOM" id="CLU_2479016_0_0_7"/>
<sequence>MAPLDPSLERLFTGIAQALFMNRLHLLRLTEIVRLHIQPNQEDGIMDLPPEIDMELRQQAVDYVLTCFPSEYADLVNRAKASWLRPA</sequence>
<proteinExistence type="predicted"/>
<protein>
    <submittedName>
        <fullName evidence="1">Uncharacterized protein</fullName>
    </submittedName>
</protein>
<dbReference type="RefSeq" id="WP_012828505.1">
    <property type="nucleotide sequence ID" value="NC_013440.1"/>
</dbReference>
<keyword evidence="2" id="KW-1185">Reference proteome</keyword>